<reference evidence="5" key="1">
    <citation type="submission" date="2021-09" db="EMBL/GenBank/DDBJ databases">
        <authorList>
            <consortium name="AG Swart"/>
            <person name="Singh M."/>
            <person name="Singh A."/>
            <person name="Seah K."/>
            <person name="Emmerich C."/>
        </authorList>
    </citation>
    <scope>NUCLEOTIDE SEQUENCE</scope>
    <source>
        <strain evidence="5">ATCC30299</strain>
    </source>
</reference>
<evidence type="ECO:0008006" key="7">
    <source>
        <dbReference type="Google" id="ProtNLM"/>
    </source>
</evidence>
<dbReference type="Gene3D" id="1.10.287.70">
    <property type="match status" value="1"/>
</dbReference>
<comment type="caution">
    <text evidence="5">The sequence shown here is derived from an EMBL/GenBank/DDBJ whole genome shotgun (WGS) entry which is preliminary data.</text>
</comment>
<feature type="domain" description="Cyclic nucleotide-binding" evidence="3">
    <location>
        <begin position="422"/>
        <end position="520"/>
    </location>
</feature>
<evidence type="ECO:0000259" key="3">
    <source>
        <dbReference type="PROSITE" id="PS50042"/>
    </source>
</evidence>
<dbReference type="GO" id="GO:0008270">
    <property type="term" value="F:zinc ion binding"/>
    <property type="evidence" value="ECO:0007669"/>
    <property type="project" value="UniProtKB-KW"/>
</dbReference>
<dbReference type="PANTHER" id="PTHR47823:SF9">
    <property type="entry name" value="CHROMOSOME UNDETERMINED SCAFFOLD_10, WHOLE GENOME SHOTGUN SEQUENCE"/>
    <property type="match status" value="1"/>
</dbReference>
<feature type="transmembrane region" description="Helical" evidence="2">
    <location>
        <begin position="276"/>
        <end position="296"/>
    </location>
</feature>
<keyword evidence="1" id="KW-0479">Metal-binding</keyword>
<gene>
    <name evidence="5" type="ORF">BSTOLATCC_MIC34836</name>
</gene>
<dbReference type="Pfam" id="PF00027">
    <property type="entry name" value="cNMP_binding"/>
    <property type="match status" value="1"/>
</dbReference>
<dbReference type="GO" id="GO:0003676">
    <property type="term" value="F:nucleic acid binding"/>
    <property type="evidence" value="ECO:0007669"/>
    <property type="project" value="InterPro"/>
</dbReference>
<dbReference type="InterPro" id="IPR018490">
    <property type="entry name" value="cNMP-bd_dom_sf"/>
</dbReference>
<evidence type="ECO:0000313" key="6">
    <source>
        <dbReference type="Proteomes" id="UP001162131"/>
    </source>
</evidence>
<name>A0AAU9J953_9CILI</name>
<keyword evidence="2" id="KW-0472">Membrane</keyword>
<feature type="domain" description="CCHC-type" evidence="4">
    <location>
        <begin position="542"/>
        <end position="556"/>
    </location>
</feature>
<dbReference type="InterPro" id="IPR014710">
    <property type="entry name" value="RmlC-like_jellyroll"/>
</dbReference>
<dbReference type="SMART" id="SM00100">
    <property type="entry name" value="cNMP"/>
    <property type="match status" value="1"/>
</dbReference>
<protein>
    <recommendedName>
        <fullName evidence="7">Cyclic nucleotide-binding domain-containing protein</fullName>
    </recommendedName>
</protein>
<dbReference type="EMBL" id="CAJZBQ010000035">
    <property type="protein sequence ID" value="CAG9323800.1"/>
    <property type="molecule type" value="Genomic_DNA"/>
</dbReference>
<dbReference type="AlphaFoldDB" id="A0AAU9J953"/>
<feature type="transmembrane region" description="Helical" evidence="2">
    <location>
        <begin position="228"/>
        <end position="249"/>
    </location>
</feature>
<evidence type="ECO:0000259" key="4">
    <source>
        <dbReference type="PROSITE" id="PS50158"/>
    </source>
</evidence>
<sequence>MNAWISNSRRSKRRYSDISFISNYEDESFSDESPMIEPLTDAWFPSRQITRSNLISISFLESEAFSQKTFIIQPESKFKLFWDIFISILIAIQLVYTPIVLFLADTESKTLKFTDLVLNELFILDIIVKFNTASYSKGHIIKTRLEIAKKYLKSWFLYDIITSIPIEELYELCNPVGSENPNHMYFSLHRIFEYTKIIRTVRVIKLANTMTLLEDFIPNQKFAIIFRFFKLILIAFYVNHYVACLWYYINFLDSFIYPVTWYDKLRNYGDFNMEDLYIRAFYFAVATTSTLGYGDYAAYSRDAMIFDILNMGIAVIIVSYIIGNISDWVVAQTVLRIDFSRKMANLNNYMNKKRLPKELKFKLRTYFDYLQHNPQITHIDELKVFDLLSTPLREEIAGITRGKVFKHCSIFQQLYGTKLINEISKKIRIERYAPDDVIFEEGEKSHTLYFISVGIVEIYHKRTLTIFKELNEDSYFGEIGFFAMHPRTASIRCIAFCEFIVCDRNDLNEILKTKPEAQQRTAMLYNYCQRDTPNRYSILGIKCYLCGVTGHAAAHCYKVLIKKGDEQSKEKWLKEREYGKKIQSEIITRLKRRKSHKRPEKYFAKSPIGSVKHLEDSFKENSALVQKMRNFLDAVREEQIKSIKVDNSSNFARKTYLNVIGNSSSESSDEEFSPRKFSDLSGRSRLSYVNTDNLFRFRSDKTSARGSSNREEISFFDIDEKVG</sequence>
<dbReference type="Proteomes" id="UP001162131">
    <property type="component" value="Unassembled WGS sequence"/>
</dbReference>
<proteinExistence type="predicted"/>
<organism evidence="5 6">
    <name type="scientific">Blepharisma stoltei</name>
    <dbReference type="NCBI Taxonomy" id="1481888"/>
    <lineage>
        <taxon>Eukaryota</taxon>
        <taxon>Sar</taxon>
        <taxon>Alveolata</taxon>
        <taxon>Ciliophora</taxon>
        <taxon>Postciliodesmatophora</taxon>
        <taxon>Heterotrichea</taxon>
        <taxon>Heterotrichida</taxon>
        <taxon>Blepharismidae</taxon>
        <taxon>Blepharisma</taxon>
    </lineage>
</organism>
<dbReference type="PROSITE" id="PS50158">
    <property type="entry name" value="ZF_CCHC"/>
    <property type="match status" value="1"/>
</dbReference>
<dbReference type="PROSITE" id="PS50042">
    <property type="entry name" value="CNMP_BINDING_3"/>
    <property type="match status" value="1"/>
</dbReference>
<dbReference type="SUPFAM" id="SSF51206">
    <property type="entry name" value="cAMP-binding domain-like"/>
    <property type="match status" value="1"/>
</dbReference>
<keyword evidence="2" id="KW-1133">Transmembrane helix</keyword>
<dbReference type="Gene3D" id="1.10.287.630">
    <property type="entry name" value="Helix hairpin bin"/>
    <property type="match status" value="1"/>
</dbReference>
<dbReference type="PANTHER" id="PTHR47823">
    <property type="entry name" value="ION_TRANS DOMAIN-CONTAINING PROTEIN"/>
    <property type="match status" value="1"/>
</dbReference>
<dbReference type="Gene3D" id="2.60.120.10">
    <property type="entry name" value="Jelly Rolls"/>
    <property type="match status" value="1"/>
</dbReference>
<dbReference type="InterPro" id="IPR001878">
    <property type="entry name" value="Znf_CCHC"/>
</dbReference>
<keyword evidence="6" id="KW-1185">Reference proteome</keyword>
<feature type="transmembrane region" description="Helical" evidence="2">
    <location>
        <begin position="80"/>
        <end position="104"/>
    </location>
</feature>
<keyword evidence="1" id="KW-0863">Zinc-finger</keyword>
<dbReference type="CDD" id="cd00038">
    <property type="entry name" value="CAP_ED"/>
    <property type="match status" value="1"/>
</dbReference>
<keyword evidence="1" id="KW-0862">Zinc</keyword>
<dbReference type="InterPro" id="IPR000595">
    <property type="entry name" value="cNMP-bd_dom"/>
</dbReference>
<evidence type="ECO:0000256" key="1">
    <source>
        <dbReference type="PROSITE-ProRule" id="PRU00047"/>
    </source>
</evidence>
<feature type="transmembrane region" description="Helical" evidence="2">
    <location>
        <begin position="308"/>
        <end position="331"/>
    </location>
</feature>
<dbReference type="SUPFAM" id="SSF81324">
    <property type="entry name" value="Voltage-gated potassium channels"/>
    <property type="match status" value="1"/>
</dbReference>
<evidence type="ECO:0000256" key="2">
    <source>
        <dbReference type="SAM" id="Phobius"/>
    </source>
</evidence>
<accession>A0AAU9J953</accession>
<evidence type="ECO:0000313" key="5">
    <source>
        <dbReference type="EMBL" id="CAG9323800.1"/>
    </source>
</evidence>
<keyword evidence="2" id="KW-0812">Transmembrane</keyword>